<dbReference type="Proteomes" id="UP000283095">
    <property type="component" value="Chromosome"/>
</dbReference>
<name>A0A3Q9RM50_9BACI</name>
<evidence type="ECO:0000313" key="1">
    <source>
        <dbReference type="EMBL" id="AZV44852.1"/>
    </source>
</evidence>
<evidence type="ECO:0000313" key="2">
    <source>
        <dbReference type="Proteomes" id="UP000283095"/>
    </source>
</evidence>
<dbReference type="OrthoDB" id="9784784at2"/>
<sequence length="230" mass="25632">MLKLIKLEIKKFKLWNYWKAVSICNIAFIALLSMMFFIEIDNGKIPVESFDMAASIIGAMVRTTFTVFASVIIVKLIIDEYKNKSIDVLFTYPIKRKKIISAKLTIVFAFTFVNVLFSTLFLEGLVYLADSNFNILPGVIESGDISRNLLTAFMNAIATAGISLIPLLFGMHRKSAPATIVSSILIATILNSTSEDFTLFSIIAVPLSLGLFGLFIGYYSIRNIEKKDLV</sequence>
<dbReference type="AlphaFoldDB" id="A0A3Q9RM50"/>
<gene>
    <name evidence="1" type="ORF">BAOM_4272</name>
</gene>
<reference evidence="1 2" key="1">
    <citation type="submission" date="2018-01" db="EMBL/GenBank/DDBJ databases">
        <title>Bacillus asahii Genome sequencing and assembly.</title>
        <authorList>
            <person name="Jiang H."/>
            <person name="Feng Y."/>
            <person name="Zhao F."/>
            <person name="Lin X."/>
        </authorList>
    </citation>
    <scope>NUCLEOTIDE SEQUENCE [LARGE SCALE GENOMIC DNA]</scope>
    <source>
        <strain evidence="1 2">OM18</strain>
    </source>
</reference>
<proteinExistence type="predicted"/>
<dbReference type="Pfam" id="PF12730">
    <property type="entry name" value="ABC2_membrane_4"/>
    <property type="match status" value="1"/>
</dbReference>
<dbReference type="EMBL" id="CP026095">
    <property type="protein sequence ID" value="AZV44852.1"/>
    <property type="molecule type" value="Genomic_DNA"/>
</dbReference>
<accession>A0A3Q9RM50</accession>
<dbReference type="RefSeq" id="WP_127761747.1">
    <property type="nucleotide sequence ID" value="NZ_CP026095.1"/>
</dbReference>
<dbReference type="KEGG" id="pasa:BAOM_4272"/>
<protein>
    <submittedName>
        <fullName evidence="1">Bacitracin transport permease</fullName>
    </submittedName>
</protein>
<organism evidence="1 2">
    <name type="scientific">Peribacillus asahii</name>
    <dbReference type="NCBI Taxonomy" id="228899"/>
    <lineage>
        <taxon>Bacteria</taxon>
        <taxon>Bacillati</taxon>
        <taxon>Bacillota</taxon>
        <taxon>Bacilli</taxon>
        <taxon>Bacillales</taxon>
        <taxon>Bacillaceae</taxon>
        <taxon>Peribacillus</taxon>
    </lineage>
</organism>